<evidence type="ECO:0000256" key="6">
    <source>
        <dbReference type="ARBA" id="ARBA00022989"/>
    </source>
</evidence>
<dbReference type="Pfam" id="PF01311">
    <property type="entry name" value="Bac_export_1"/>
    <property type="match status" value="1"/>
</dbReference>
<evidence type="ECO:0000256" key="1">
    <source>
        <dbReference type="ARBA" id="ARBA00002578"/>
    </source>
</evidence>
<keyword evidence="8 10" id="KW-0975">Bacterial flagellum</keyword>
<keyword evidence="7 10" id="KW-0472">Membrane</keyword>
<dbReference type="NCBIfam" id="TIGR01400">
    <property type="entry name" value="fliR"/>
    <property type="match status" value="1"/>
</dbReference>
<dbReference type="PANTHER" id="PTHR30065:SF8">
    <property type="entry name" value="FLAGELLAR BIOSYNTHETIC PROTEIN FLIR"/>
    <property type="match status" value="1"/>
</dbReference>
<dbReference type="InterPro" id="IPR006303">
    <property type="entry name" value="FliR"/>
</dbReference>
<evidence type="ECO:0000313" key="11">
    <source>
        <dbReference type="EMBL" id="NMM46297.1"/>
    </source>
</evidence>
<dbReference type="GO" id="GO:0005886">
    <property type="term" value="C:plasma membrane"/>
    <property type="evidence" value="ECO:0007669"/>
    <property type="project" value="UniProtKB-SubCell"/>
</dbReference>
<organism evidence="11 12">
    <name type="scientific">Pacificispira spongiicola</name>
    <dbReference type="NCBI Taxonomy" id="2729598"/>
    <lineage>
        <taxon>Bacteria</taxon>
        <taxon>Pseudomonadati</taxon>
        <taxon>Pseudomonadota</taxon>
        <taxon>Alphaproteobacteria</taxon>
        <taxon>Rhodospirillales</taxon>
        <taxon>Rhodospirillaceae</taxon>
        <taxon>Pacificispira</taxon>
    </lineage>
</organism>
<proteinExistence type="inferred from homology"/>
<feature type="transmembrane region" description="Helical" evidence="10">
    <location>
        <begin position="39"/>
        <end position="60"/>
    </location>
</feature>
<feature type="transmembrane region" description="Helical" evidence="10">
    <location>
        <begin position="188"/>
        <end position="207"/>
    </location>
</feature>
<evidence type="ECO:0000256" key="7">
    <source>
        <dbReference type="ARBA" id="ARBA00023136"/>
    </source>
</evidence>
<keyword evidence="6 10" id="KW-1133">Transmembrane helix</keyword>
<keyword evidence="5 10" id="KW-0812">Transmembrane</keyword>
<reference evidence="11 12" key="1">
    <citation type="submission" date="2020-04" db="EMBL/GenBank/DDBJ databases">
        <title>Rhodospirillaceae bacterium KN72 isolated from deep sea.</title>
        <authorList>
            <person name="Zhang D.-C."/>
        </authorList>
    </citation>
    <scope>NUCLEOTIDE SEQUENCE [LARGE SCALE GENOMIC DNA]</scope>
    <source>
        <strain evidence="11 12">KN72</strain>
    </source>
</reference>
<evidence type="ECO:0000256" key="2">
    <source>
        <dbReference type="ARBA" id="ARBA00009772"/>
    </source>
</evidence>
<accession>A0A7Y0HHV6</accession>
<comment type="function">
    <text evidence="1 10">Role in flagellar biosynthesis.</text>
</comment>
<feature type="transmembrane region" description="Helical" evidence="10">
    <location>
        <begin position="6"/>
        <end position="27"/>
    </location>
</feature>
<dbReference type="PANTHER" id="PTHR30065">
    <property type="entry name" value="FLAGELLAR BIOSYNTHETIC PROTEIN FLIR"/>
    <property type="match status" value="1"/>
</dbReference>
<comment type="caution">
    <text evidence="11">The sequence shown here is derived from an EMBL/GenBank/DDBJ whole genome shotgun (WGS) entry which is preliminary data.</text>
</comment>
<feature type="transmembrane region" description="Helical" evidence="10">
    <location>
        <begin position="120"/>
        <end position="138"/>
    </location>
</feature>
<dbReference type="PRINTS" id="PR00953">
    <property type="entry name" value="TYPE3IMRPROT"/>
</dbReference>
<keyword evidence="11" id="KW-0282">Flagellum</keyword>
<dbReference type="GO" id="GO:0044780">
    <property type="term" value="P:bacterial-type flagellum assembly"/>
    <property type="evidence" value="ECO:0007669"/>
    <property type="project" value="UniProtKB-UniRule"/>
</dbReference>
<evidence type="ECO:0000256" key="4">
    <source>
        <dbReference type="ARBA" id="ARBA00022475"/>
    </source>
</evidence>
<feature type="transmembrane region" description="Helical" evidence="10">
    <location>
        <begin position="91"/>
        <end position="114"/>
    </location>
</feature>
<feature type="transmembrane region" description="Helical" evidence="10">
    <location>
        <begin position="213"/>
        <end position="240"/>
    </location>
</feature>
<feature type="transmembrane region" description="Helical" evidence="10">
    <location>
        <begin position="66"/>
        <end position="84"/>
    </location>
</feature>
<dbReference type="RefSeq" id="WP_169626660.1">
    <property type="nucleotide sequence ID" value="NZ_JABBNT010000005.1"/>
</dbReference>
<comment type="similarity">
    <text evidence="2 10">Belongs to the FliR/MopE/SpaR family.</text>
</comment>
<dbReference type="GO" id="GO:0006605">
    <property type="term" value="P:protein targeting"/>
    <property type="evidence" value="ECO:0007669"/>
    <property type="project" value="UniProtKB-UniRule"/>
</dbReference>
<dbReference type="GO" id="GO:0009425">
    <property type="term" value="C:bacterial-type flagellum basal body"/>
    <property type="evidence" value="ECO:0007669"/>
    <property type="project" value="UniProtKB-SubCell"/>
</dbReference>
<keyword evidence="11" id="KW-0969">Cilium</keyword>
<gene>
    <name evidence="11" type="primary">fliR</name>
    <name evidence="11" type="ORF">HH303_17535</name>
</gene>
<dbReference type="Proteomes" id="UP000539372">
    <property type="component" value="Unassembled WGS sequence"/>
</dbReference>
<sequence length="253" mass="27829">MLNAVLSAEVFTVFMVFARVGSAFVILPTIGESFLNPRARLAFAVVLSIVVSPAVEPVIPTLPPDLPGMLRLLFIEILIGLFIGTAARIMFMALSVAGSIYSFTSGLASAMIFNPLAADQGALISIFLSMFGLLLLFVTDAHHLLIRAVVESYTLFKPGEFPMVGDMSDVLARTTADMFKLGFQMASPIVVVALMFFVLLGLLARLMPQMQVFFIAMPLQIMIGLFLLMTTMSGMMIWFLTNYREFIIQFLPY</sequence>
<keyword evidence="12" id="KW-1185">Reference proteome</keyword>
<protein>
    <recommendedName>
        <fullName evidence="3 9">Flagellar biosynthetic protein FliR</fullName>
    </recommendedName>
</protein>
<evidence type="ECO:0000313" key="12">
    <source>
        <dbReference type="Proteomes" id="UP000539372"/>
    </source>
</evidence>
<evidence type="ECO:0000256" key="10">
    <source>
        <dbReference type="RuleBase" id="RU362071"/>
    </source>
</evidence>
<dbReference type="InterPro" id="IPR002010">
    <property type="entry name" value="T3SS_IM_R"/>
</dbReference>
<dbReference type="AlphaFoldDB" id="A0A7Y0HHV6"/>
<evidence type="ECO:0000256" key="3">
    <source>
        <dbReference type="ARBA" id="ARBA00021717"/>
    </source>
</evidence>
<evidence type="ECO:0000256" key="8">
    <source>
        <dbReference type="ARBA" id="ARBA00023143"/>
    </source>
</evidence>
<dbReference type="EMBL" id="JABBNT010000005">
    <property type="protein sequence ID" value="NMM46297.1"/>
    <property type="molecule type" value="Genomic_DNA"/>
</dbReference>
<evidence type="ECO:0000256" key="5">
    <source>
        <dbReference type="ARBA" id="ARBA00022692"/>
    </source>
</evidence>
<comment type="subcellular location">
    <subcellularLocation>
        <location evidence="10">Cell membrane</location>
        <topology evidence="10">Multi-pass membrane protein</topology>
    </subcellularLocation>
    <subcellularLocation>
        <location evidence="10">Bacterial flagellum basal body</location>
    </subcellularLocation>
</comment>
<evidence type="ECO:0000256" key="9">
    <source>
        <dbReference type="NCBIfam" id="TIGR01400"/>
    </source>
</evidence>
<keyword evidence="4 10" id="KW-1003">Cell membrane</keyword>
<keyword evidence="11" id="KW-0966">Cell projection</keyword>
<name>A0A7Y0HHV6_9PROT</name>